<reference evidence="2" key="1">
    <citation type="submission" date="2023-10" db="EMBL/GenBank/DDBJ databases">
        <authorList>
            <person name="Chen Y."/>
            <person name="Shah S."/>
            <person name="Dougan E. K."/>
            <person name="Thang M."/>
            <person name="Chan C."/>
        </authorList>
    </citation>
    <scope>NUCLEOTIDE SEQUENCE [LARGE SCALE GENOMIC DNA]</scope>
</reference>
<organism evidence="2 3">
    <name type="scientific">Prorocentrum cordatum</name>
    <dbReference type="NCBI Taxonomy" id="2364126"/>
    <lineage>
        <taxon>Eukaryota</taxon>
        <taxon>Sar</taxon>
        <taxon>Alveolata</taxon>
        <taxon>Dinophyceae</taxon>
        <taxon>Prorocentrales</taxon>
        <taxon>Prorocentraceae</taxon>
        <taxon>Prorocentrum</taxon>
    </lineage>
</organism>
<dbReference type="Proteomes" id="UP001189429">
    <property type="component" value="Unassembled WGS sequence"/>
</dbReference>
<evidence type="ECO:0000313" key="3">
    <source>
        <dbReference type="Proteomes" id="UP001189429"/>
    </source>
</evidence>
<feature type="region of interest" description="Disordered" evidence="1">
    <location>
        <begin position="66"/>
        <end position="138"/>
    </location>
</feature>
<feature type="compositionally biased region" description="Basic and acidic residues" evidence="1">
    <location>
        <begin position="71"/>
        <end position="86"/>
    </location>
</feature>
<protein>
    <submittedName>
        <fullName evidence="2">Uncharacterized protein</fullName>
    </submittedName>
</protein>
<proteinExistence type="predicted"/>
<feature type="compositionally biased region" description="Low complexity" evidence="1">
    <location>
        <begin position="93"/>
        <end position="112"/>
    </location>
</feature>
<comment type="caution">
    <text evidence="2">The sequence shown here is derived from an EMBL/GenBank/DDBJ whole genome shotgun (WGS) entry which is preliminary data.</text>
</comment>
<feature type="non-terminal residue" evidence="2">
    <location>
        <position position="1"/>
    </location>
</feature>
<feature type="non-terminal residue" evidence="2">
    <location>
        <position position="150"/>
    </location>
</feature>
<feature type="compositionally biased region" description="Basic residues" evidence="1">
    <location>
        <begin position="113"/>
        <end position="129"/>
    </location>
</feature>
<sequence>RGGRGALRGAQGVEEAPAVGAARRACLVEVPRGGPGPVAGGHHGGLPQVRVQALRHERAGVVAAVRPPRRPRVDGEAQEGHARQADQGRSALGGFAKAAVGAPAARGGVARARGCRRRGRAAPRRRPRGGAHGGWRPLGAVLAGAAGAAG</sequence>
<keyword evidence="3" id="KW-1185">Reference proteome</keyword>
<evidence type="ECO:0000256" key="1">
    <source>
        <dbReference type="SAM" id="MobiDB-lite"/>
    </source>
</evidence>
<accession>A0ABN9T1S3</accession>
<dbReference type="EMBL" id="CAUYUJ010014249">
    <property type="protein sequence ID" value="CAK0838813.1"/>
    <property type="molecule type" value="Genomic_DNA"/>
</dbReference>
<evidence type="ECO:0000313" key="2">
    <source>
        <dbReference type="EMBL" id="CAK0838813.1"/>
    </source>
</evidence>
<gene>
    <name evidence="2" type="ORF">PCOR1329_LOCUS34671</name>
</gene>
<name>A0ABN9T1S3_9DINO</name>